<sequence length="105" mass="11675">MINAKTSTYLLKYDAEKDINVIMAYEILSCDSRNCPASEFNDLSKHANPSCSAVGVADEVPVTRLSAALHLVSGRPCVKTCSLKKKSNGIEQVKRLRRRCRLDFL</sequence>
<reference evidence="1 2" key="1">
    <citation type="submission" date="2021-06" db="EMBL/GenBank/DDBJ databases">
        <title>Caerostris extrusa draft genome.</title>
        <authorList>
            <person name="Kono N."/>
            <person name="Arakawa K."/>
        </authorList>
    </citation>
    <scope>NUCLEOTIDE SEQUENCE [LARGE SCALE GENOMIC DNA]</scope>
</reference>
<dbReference type="Proteomes" id="UP001054945">
    <property type="component" value="Unassembled WGS sequence"/>
</dbReference>
<gene>
    <name evidence="1" type="ORF">CEXT_262841</name>
</gene>
<dbReference type="AlphaFoldDB" id="A0AAV4Q5Z7"/>
<organism evidence="1 2">
    <name type="scientific">Caerostris extrusa</name>
    <name type="common">Bark spider</name>
    <name type="synonym">Caerostris bankana</name>
    <dbReference type="NCBI Taxonomy" id="172846"/>
    <lineage>
        <taxon>Eukaryota</taxon>
        <taxon>Metazoa</taxon>
        <taxon>Ecdysozoa</taxon>
        <taxon>Arthropoda</taxon>
        <taxon>Chelicerata</taxon>
        <taxon>Arachnida</taxon>
        <taxon>Araneae</taxon>
        <taxon>Araneomorphae</taxon>
        <taxon>Entelegynae</taxon>
        <taxon>Araneoidea</taxon>
        <taxon>Araneidae</taxon>
        <taxon>Caerostris</taxon>
    </lineage>
</organism>
<keyword evidence="2" id="KW-1185">Reference proteome</keyword>
<protein>
    <submittedName>
        <fullName evidence="1">Uncharacterized protein</fullName>
    </submittedName>
</protein>
<comment type="caution">
    <text evidence="1">The sequence shown here is derived from an EMBL/GenBank/DDBJ whole genome shotgun (WGS) entry which is preliminary data.</text>
</comment>
<name>A0AAV4Q5Z7_CAEEX</name>
<accession>A0AAV4Q5Z7</accession>
<evidence type="ECO:0000313" key="2">
    <source>
        <dbReference type="Proteomes" id="UP001054945"/>
    </source>
</evidence>
<dbReference type="EMBL" id="BPLR01005601">
    <property type="protein sequence ID" value="GIY03587.1"/>
    <property type="molecule type" value="Genomic_DNA"/>
</dbReference>
<evidence type="ECO:0000313" key="1">
    <source>
        <dbReference type="EMBL" id="GIY03587.1"/>
    </source>
</evidence>
<proteinExistence type="predicted"/>